<evidence type="ECO:0000256" key="1">
    <source>
        <dbReference type="ARBA" id="ARBA00001933"/>
    </source>
</evidence>
<dbReference type="InterPro" id="IPR015422">
    <property type="entry name" value="PyrdxlP-dep_Trfase_small"/>
</dbReference>
<keyword evidence="7" id="KW-1185">Reference proteome</keyword>
<dbReference type="GO" id="GO:0005737">
    <property type="term" value="C:cytoplasm"/>
    <property type="evidence" value="ECO:0007669"/>
    <property type="project" value="TreeGrafter"/>
</dbReference>
<dbReference type="PIRSF" id="PIRSF001434">
    <property type="entry name" value="CGS"/>
    <property type="match status" value="1"/>
</dbReference>
<evidence type="ECO:0000313" key="7">
    <source>
        <dbReference type="Proteomes" id="UP000019486"/>
    </source>
</evidence>
<dbReference type="STRING" id="1385369.N825_18125"/>
<dbReference type="AlphaFoldDB" id="W9HDA9"/>
<evidence type="ECO:0000256" key="5">
    <source>
        <dbReference type="RuleBase" id="RU362118"/>
    </source>
</evidence>
<dbReference type="InterPro" id="IPR054542">
    <property type="entry name" value="Cys_met_metab_PP"/>
</dbReference>
<dbReference type="Pfam" id="PF01053">
    <property type="entry name" value="Cys_Met_Meta_PP"/>
    <property type="match status" value="1"/>
</dbReference>
<dbReference type="Proteomes" id="UP000019486">
    <property type="component" value="Unassembled WGS sequence"/>
</dbReference>
<dbReference type="Gene3D" id="3.40.640.10">
    <property type="entry name" value="Type I PLP-dependent aspartate aminotransferase-like (Major domain)"/>
    <property type="match status" value="1"/>
</dbReference>
<gene>
    <name evidence="6" type="ORF">N825_18125</name>
</gene>
<dbReference type="OrthoDB" id="9790858at2"/>
<proteinExistence type="inferred from homology"/>
<dbReference type="GO" id="GO:0030170">
    <property type="term" value="F:pyridoxal phosphate binding"/>
    <property type="evidence" value="ECO:0007669"/>
    <property type="project" value="InterPro"/>
</dbReference>
<organism evidence="6 7">
    <name type="scientific">Skermanella stibiiresistens SB22</name>
    <dbReference type="NCBI Taxonomy" id="1385369"/>
    <lineage>
        <taxon>Bacteria</taxon>
        <taxon>Pseudomonadati</taxon>
        <taxon>Pseudomonadota</taxon>
        <taxon>Alphaproteobacteria</taxon>
        <taxon>Rhodospirillales</taxon>
        <taxon>Azospirillaceae</taxon>
        <taxon>Skermanella</taxon>
    </lineage>
</organism>
<dbReference type="FunFam" id="3.40.640.10:FF:000046">
    <property type="entry name" value="Cystathionine gamma-lyase"/>
    <property type="match status" value="1"/>
</dbReference>
<dbReference type="GO" id="GO:0019343">
    <property type="term" value="P:cysteine biosynthetic process via cystathionine"/>
    <property type="evidence" value="ECO:0007669"/>
    <property type="project" value="TreeGrafter"/>
</dbReference>
<reference evidence="6 7" key="1">
    <citation type="submission" date="2013-08" db="EMBL/GenBank/DDBJ databases">
        <title>The genome sequence of Skermanella stibiiresistens.</title>
        <authorList>
            <person name="Zhu W."/>
            <person name="Wang G."/>
        </authorList>
    </citation>
    <scope>NUCLEOTIDE SEQUENCE [LARGE SCALE GENOMIC DNA]</scope>
    <source>
        <strain evidence="6 7">SB22</strain>
    </source>
</reference>
<dbReference type="InterPro" id="IPR015421">
    <property type="entry name" value="PyrdxlP-dep_Trfase_major"/>
</dbReference>
<evidence type="ECO:0000256" key="3">
    <source>
        <dbReference type="ARBA" id="ARBA00022898"/>
    </source>
</evidence>
<comment type="cofactor">
    <cofactor evidence="1 5">
        <name>pyridoxal 5'-phosphate</name>
        <dbReference type="ChEBI" id="CHEBI:597326"/>
    </cofactor>
</comment>
<dbReference type="PANTHER" id="PTHR11808:SF15">
    <property type="entry name" value="CYSTATHIONINE GAMMA-LYASE"/>
    <property type="match status" value="1"/>
</dbReference>
<dbReference type="EMBL" id="AVFL01000002">
    <property type="protein sequence ID" value="EWY41888.1"/>
    <property type="molecule type" value="Genomic_DNA"/>
</dbReference>
<dbReference type="PANTHER" id="PTHR11808">
    <property type="entry name" value="TRANS-SULFURATION ENZYME FAMILY MEMBER"/>
    <property type="match status" value="1"/>
</dbReference>
<sequence length="388" mass="41006">MAGKPDSLKPETLAANALGWIDKSTGAIVPAIHPSTTYLRDADNSYGTHGRVYSRADNPTYDQVEALLNTLEGGRGALVFSSGMAAATALFMALKPGDHVVAPSVMYWSLRNWLIDFARPWGLDVEFVPSADLDALAKAMLPGKTALVWLESPSNPMWDVTDIQAASDIAHAAGARLAVDSTSASPVITRPLAFGADYVMHAGTKYLNGHSDVIAGALVTAAADDHWNRIKGVRKGLGAVLGPFESWLLLRGMRTLYPRVRTASANALDIARYFEGHPGVLEVLYPGLQSHPQHEVSLRQMTDGFGGMLSIRMSGGAAAAIAVAANTKLFTRATSLGGVESLIEHRASIEGADTPVPDDLLRLSVGIEDAGDLIADLVQAIAASRSAT</sequence>
<evidence type="ECO:0000256" key="4">
    <source>
        <dbReference type="PIRSR" id="PIRSR001434-2"/>
    </source>
</evidence>
<feature type="modified residue" description="N6-(pyridoxal phosphate)lysine" evidence="4">
    <location>
        <position position="205"/>
    </location>
</feature>
<dbReference type="InterPro" id="IPR015424">
    <property type="entry name" value="PyrdxlP-dep_Trfase"/>
</dbReference>
<dbReference type="CDD" id="cd00614">
    <property type="entry name" value="CGS_like"/>
    <property type="match status" value="1"/>
</dbReference>
<comment type="caution">
    <text evidence="6">The sequence shown here is derived from an EMBL/GenBank/DDBJ whole genome shotgun (WGS) entry which is preliminary data.</text>
</comment>
<dbReference type="RefSeq" id="WP_037446714.1">
    <property type="nucleotide sequence ID" value="NZ_AVFL01000002.1"/>
</dbReference>
<comment type="similarity">
    <text evidence="2 5">Belongs to the trans-sulfuration enzymes family.</text>
</comment>
<evidence type="ECO:0000313" key="6">
    <source>
        <dbReference type="EMBL" id="EWY41888.1"/>
    </source>
</evidence>
<keyword evidence="3 4" id="KW-0663">Pyridoxal phosphate</keyword>
<dbReference type="PROSITE" id="PS00868">
    <property type="entry name" value="CYS_MET_METAB_PP"/>
    <property type="match status" value="1"/>
</dbReference>
<dbReference type="GO" id="GO:0004123">
    <property type="term" value="F:cystathionine gamma-lyase activity"/>
    <property type="evidence" value="ECO:0007669"/>
    <property type="project" value="TreeGrafter"/>
</dbReference>
<accession>W9HDA9</accession>
<dbReference type="SUPFAM" id="SSF53383">
    <property type="entry name" value="PLP-dependent transferases"/>
    <property type="match status" value="1"/>
</dbReference>
<name>W9HDA9_9PROT</name>
<dbReference type="Gene3D" id="3.90.1150.10">
    <property type="entry name" value="Aspartate Aminotransferase, domain 1"/>
    <property type="match status" value="1"/>
</dbReference>
<dbReference type="InterPro" id="IPR000277">
    <property type="entry name" value="Cys/Met-Metab_PyrdxlP-dep_enz"/>
</dbReference>
<dbReference type="PATRIC" id="fig|1385369.3.peg.554"/>
<protein>
    <submittedName>
        <fullName evidence="6">Cystathionine gamma-synthase</fullName>
    </submittedName>
</protein>
<dbReference type="GO" id="GO:0019346">
    <property type="term" value="P:transsulfuration"/>
    <property type="evidence" value="ECO:0007669"/>
    <property type="project" value="InterPro"/>
</dbReference>
<evidence type="ECO:0000256" key="2">
    <source>
        <dbReference type="ARBA" id="ARBA00009077"/>
    </source>
</evidence>